<comment type="caution">
    <text evidence="1">The sequence shown here is derived from an EMBL/GenBank/DDBJ whole genome shotgun (WGS) entry which is preliminary data.</text>
</comment>
<name>A0ABW7FYV7_9BURK</name>
<dbReference type="Proteomes" id="UP001606099">
    <property type="component" value="Unassembled WGS sequence"/>
</dbReference>
<reference evidence="1 2" key="1">
    <citation type="submission" date="2024-08" db="EMBL/GenBank/DDBJ databases">
        <authorList>
            <person name="Lu H."/>
        </authorList>
    </citation>
    <scope>NUCLEOTIDE SEQUENCE [LARGE SCALE GENOMIC DNA]</scope>
    <source>
        <strain evidence="1 2">BYS180W</strain>
    </source>
</reference>
<evidence type="ECO:0000313" key="2">
    <source>
        <dbReference type="Proteomes" id="UP001606099"/>
    </source>
</evidence>
<evidence type="ECO:0000313" key="1">
    <source>
        <dbReference type="EMBL" id="MFG6449531.1"/>
    </source>
</evidence>
<proteinExistence type="predicted"/>
<dbReference type="EMBL" id="JBIGHZ010000005">
    <property type="protein sequence ID" value="MFG6449531.1"/>
    <property type="molecule type" value="Genomic_DNA"/>
</dbReference>
<sequence length="157" mass="17010">MNKPLRPANADGTYCYSVGKSLRRNETCTTAPIPTMQAEADAKRFEPSPGLLTVYVVRKRWGDAKNVVRLTPNQGSAVTMVPESFVRLRLTPGTNKLAAAWDEGNTALEVTGKAGEVVFVELIGSVWSWGSSYRLESGNPTESRARALGLRLVADIG</sequence>
<gene>
    <name evidence="1" type="ORF">ACG0Z6_14995</name>
</gene>
<organism evidence="1 2">
    <name type="scientific">Roseateles rivi</name>
    <dbReference type="NCBI Taxonomy" id="3299028"/>
    <lineage>
        <taxon>Bacteria</taxon>
        <taxon>Pseudomonadati</taxon>
        <taxon>Pseudomonadota</taxon>
        <taxon>Betaproteobacteria</taxon>
        <taxon>Burkholderiales</taxon>
        <taxon>Sphaerotilaceae</taxon>
        <taxon>Roseateles</taxon>
    </lineage>
</organism>
<accession>A0ABW7FYV7</accession>
<keyword evidence="2" id="KW-1185">Reference proteome</keyword>
<dbReference type="RefSeq" id="WP_394462800.1">
    <property type="nucleotide sequence ID" value="NZ_JBIGHZ010000005.1"/>
</dbReference>
<protein>
    <submittedName>
        <fullName evidence="1">Uncharacterized protein</fullName>
    </submittedName>
</protein>